<dbReference type="EMBL" id="FOTK01000009">
    <property type="protein sequence ID" value="SFL73686.1"/>
    <property type="molecule type" value="Genomic_DNA"/>
</dbReference>
<dbReference type="Proteomes" id="UP000199048">
    <property type="component" value="Unassembled WGS sequence"/>
</dbReference>
<proteinExistence type="predicted"/>
<dbReference type="STRING" id="582667.SAMN05192568_1009146"/>
<organism evidence="1 2">
    <name type="scientific">Methylobacterium pseudosasicola</name>
    <dbReference type="NCBI Taxonomy" id="582667"/>
    <lineage>
        <taxon>Bacteria</taxon>
        <taxon>Pseudomonadati</taxon>
        <taxon>Pseudomonadota</taxon>
        <taxon>Alphaproteobacteria</taxon>
        <taxon>Hyphomicrobiales</taxon>
        <taxon>Methylobacteriaceae</taxon>
        <taxon>Methylobacterium</taxon>
    </lineage>
</organism>
<sequence length="53" mass="5844">MDLDVRRCTLIIPDSGPFNSLWVADALTLLLDLDMPIVVVDAVHDEVTSDPVH</sequence>
<name>A0A1I4K5E0_9HYPH</name>
<accession>A0A1I4K5E0</accession>
<dbReference type="AlphaFoldDB" id="A0A1I4K5E0"/>
<protein>
    <submittedName>
        <fullName evidence="1">Uncharacterized protein</fullName>
    </submittedName>
</protein>
<keyword evidence="2" id="KW-1185">Reference proteome</keyword>
<gene>
    <name evidence="1" type="ORF">SAMN05192568_1009146</name>
</gene>
<evidence type="ECO:0000313" key="2">
    <source>
        <dbReference type="Proteomes" id="UP000199048"/>
    </source>
</evidence>
<dbReference type="RefSeq" id="WP_244537112.1">
    <property type="nucleotide sequence ID" value="NZ_FOTK01000009.1"/>
</dbReference>
<evidence type="ECO:0000313" key="1">
    <source>
        <dbReference type="EMBL" id="SFL73686.1"/>
    </source>
</evidence>
<reference evidence="2" key="1">
    <citation type="submission" date="2016-10" db="EMBL/GenBank/DDBJ databases">
        <authorList>
            <person name="Varghese N."/>
            <person name="Submissions S."/>
        </authorList>
    </citation>
    <scope>NUCLEOTIDE SEQUENCE [LARGE SCALE GENOMIC DNA]</scope>
    <source>
        <strain evidence="2">BL36</strain>
    </source>
</reference>